<dbReference type="SUPFAM" id="SSF53850">
    <property type="entry name" value="Periplasmic binding protein-like II"/>
    <property type="match status" value="1"/>
</dbReference>
<sequence>MSRDLSASIATSLFPAGAFAAALAVSPLAMGAAAPVVKIDGSSTVYPITEAVAQDFQRAKLHEVHVNIGVSGTSAGFTKFCRGETDLSNASRPILKKEMDDCAKAGVRFYEMPMAYDALTVVVNPQNTFVNRLSVADLRKLWEPEAQNRINTWKDLNPAWPAQKINLYAPGADSGSFESFTEVVVGTAKSSRSDVQTAEDHAVLAQRIADDKDALGYLSLDYYVENGKKLKAVAIGDGKEAVLPTVANIRNGSYQPLSRPVFLYVNEKSLEKPAVKDFVDFCMKNAERLVVEANYLPLPARAYSENLERINARKVGSVYGGENKARPRPVDMRKLLDALMHGS</sequence>
<dbReference type="EMBL" id="CP058708">
    <property type="protein sequence ID" value="QLH52077.1"/>
    <property type="molecule type" value="Genomic_DNA"/>
</dbReference>
<dbReference type="Gene3D" id="3.40.190.10">
    <property type="entry name" value="Periplasmic binding protein-like II"/>
    <property type="match status" value="2"/>
</dbReference>
<evidence type="ECO:0000256" key="2">
    <source>
        <dbReference type="ARBA" id="ARBA00022448"/>
    </source>
</evidence>
<keyword evidence="4" id="KW-0964">Secreted</keyword>
<reference evidence="6 7" key="1">
    <citation type="journal article" date="2019" name="Microbiome">
        <title>Annotated bacterial chromosomes from frame-shift-corrected long-read metagenomic data.</title>
        <authorList>
            <person name="Arumugam K."/>
            <person name="Bagci C."/>
            <person name="Bessarab I."/>
            <person name="Beier S."/>
            <person name="Buchfink B."/>
            <person name="Gorska A."/>
            <person name="Qiu G."/>
            <person name="Huson D.H."/>
            <person name="Williams R.B.H."/>
        </authorList>
    </citation>
    <scope>NUCLEOTIDE SEQUENCE [LARGE SCALE GENOMIC DNA]</scope>
    <source>
        <strain evidence="6">SSA1</strain>
    </source>
</reference>
<feature type="signal peptide" evidence="4">
    <location>
        <begin position="1"/>
        <end position="20"/>
    </location>
</feature>
<comment type="similarity">
    <text evidence="1 4">Belongs to the PstS family.</text>
</comment>
<comment type="function">
    <text evidence="4">Involved in the system for phosphate transport across the cytoplasmic membrane.</text>
</comment>
<keyword evidence="2 4" id="KW-0813">Transport</keyword>
<keyword evidence="4" id="KW-0592">Phosphate transport</keyword>
<dbReference type="InterPro" id="IPR050811">
    <property type="entry name" value="Phosphate_ABC_transporter"/>
</dbReference>
<evidence type="ECO:0000256" key="3">
    <source>
        <dbReference type="ARBA" id="ARBA00022729"/>
    </source>
</evidence>
<proteinExistence type="inferred from homology"/>
<name>A0A7D5SFC5_9PROT</name>
<dbReference type="GO" id="GO:0006817">
    <property type="term" value="P:phosphate ion transport"/>
    <property type="evidence" value="ECO:0007669"/>
    <property type="project" value="UniProtKB-UniRule"/>
</dbReference>
<dbReference type="Pfam" id="PF12849">
    <property type="entry name" value="PBP_like_2"/>
    <property type="match status" value="1"/>
</dbReference>
<evidence type="ECO:0000259" key="5">
    <source>
        <dbReference type="Pfam" id="PF12849"/>
    </source>
</evidence>
<keyword evidence="3 4" id="KW-0732">Signal</keyword>
<comment type="subcellular location">
    <subcellularLocation>
        <location evidence="4">Periplasm</location>
    </subcellularLocation>
    <subcellularLocation>
        <location evidence="4">Secreted</location>
    </subcellularLocation>
</comment>
<dbReference type="CDD" id="cd13654">
    <property type="entry name" value="PBP2_phosphate_like_2"/>
    <property type="match status" value="1"/>
</dbReference>
<dbReference type="PANTHER" id="PTHR30570:SF1">
    <property type="entry name" value="PHOSPHATE-BINDING PROTEIN PSTS"/>
    <property type="match status" value="1"/>
</dbReference>
<evidence type="ECO:0000313" key="7">
    <source>
        <dbReference type="Proteomes" id="UP000509684"/>
    </source>
</evidence>
<dbReference type="GO" id="GO:0042301">
    <property type="term" value="F:phosphate ion binding"/>
    <property type="evidence" value="ECO:0007669"/>
    <property type="project" value="UniProtKB-UniRule"/>
</dbReference>
<evidence type="ECO:0000256" key="4">
    <source>
        <dbReference type="RuleBase" id="RU367119"/>
    </source>
</evidence>
<evidence type="ECO:0000313" key="6">
    <source>
        <dbReference type="EMBL" id="QLH52077.1"/>
    </source>
</evidence>
<gene>
    <name evidence="6" type="ORF">HWD57_21560</name>
</gene>
<dbReference type="InterPro" id="IPR011862">
    <property type="entry name" value="Phos-bd"/>
</dbReference>
<dbReference type="InterPro" id="IPR024370">
    <property type="entry name" value="PBP_domain"/>
</dbReference>
<dbReference type="KEGG" id="acog:HWD57_21560"/>
<dbReference type="GO" id="GO:0042597">
    <property type="term" value="C:periplasmic space"/>
    <property type="evidence" value="ECO:0007669"/>
    <property type="project" value="UniProtKB-SubCell"/>
</dbReference>
<dbReference type="Proteomes" id="UP000509684">
    <property type="component" value="Chromosome"/>
</dbReference>
<keyword evidence="4" id="KW-0574">Periplasm</keyword>
<protein>
    <recommendedName>
        <fullName evidence="4">Phosphate-binding protein</fullName>
    </recommendedName>
</protein>
<dbReference type="PANTHER" id="PTHR30570">
    <property type="entry name" value="PERIPLASMIC PHOSPHATE BINDING COMPONENT OF PHOSPHATE ABC TRANSPORTER"/>
    <property type="match status" value="1"/>
</dbReference>
<feature type="chain" id="PRO_5028507407" description="Phosphate-binding protein" evidence="4">
    <location>
        <begin position="21"/>
        <end position="343"/>
    </location>
</feature>
<dbReference type="AlphaFoldDB" id="A0A7D5SFC5"/>
<evidence type="ECO:0000256" key="1">
    <source>
        <dbReference type="ARBA" id="ARBA00008725"/>
    </source>
</evidence>
<dbReference type="GO" id="GO:0007155">
    <property type="term" value="P:cell adhesion"/>
    <property type="evidence" value="ECO:0007669"/>
    <property type="project" value="UniProtKB-UniRule"/>
</dbReference>
<dbReference type="NCBIfam" id="TIGR02136">
    <property type="entry name" value="ptsS_2"/>
    <property type="match status" value="1"/>
</dbReference>
<accession>A0A7D5SFC5</accession>
<organism evidence="6 7">
    <name type="scientific">Candidatus Accumulibacter cognatus</name>
    <dbReference type="NCBI Taxonomy" id="2954383"/>
    <lineage>
        <taxon>Bacteria</taxon>
        <taxon>Pseudomonadati</taxon>
        <taxon>Pseudomonadota</taxon>
        <taxon>Betaproteobacteria</taxon>
        <taxon>Candidatus Accumulibacter</taxon>
    </lineage>
</organism>
<dbReference type="GO" id="GO:0005576">
    <property type="term" value="C:extracellular region"/>
    <property type="evidence" value="ECO:0007669"/>
    <property type="project" value="UniProtKB-SubCell"/>
</dbReference>
<feature type="domain" description="PBP" evidence="5">
    <location>
        <begin position="33"/>
        <end position="283"/>
    </location>
</feature>